<reference evidence="2" key="1">
    <citation type="journal article" date="2020" name="Nature">
        <title>Giant virus diversity and host interactions through global metagenomics.</title>
        <authorList>
            <person name="Schulz F."/>
            <person name="Roux S."/>
            <person name="Paez-Espino D."/>
            <person name="Jungbluth S."/>
            <person name="Walsh D.A."/>
            <person name="Denef V.J."/>
            <person name="McMahon K.D."/>
            <person name="Konstantinidis K.T."/>
            <person name="Eloe-Fadrosh E.A."/>
            <person name="Kyrpides N.C."/>
            <person name="Woyke T."/>
        </authorList>
    </citation>
    <scope>NUCLEOTIDE SEQUENCE</scope>
    <source>
        <strain evidence="2">GVMAG-M-3300009068-25</strain>
    </source>
</reference>
<evidence type="ECO:0000256" key="1">
    <source>
        <dbReference type="SAM" id="MobiDB-lite"/>
    </source>
</evidence>
<sequence length="209" mass="23681">MAVPEQCKDVEKKFQDEVKTFPDLPANIQMNDNRRWNYFKEQMVIGIGRGGAHEAHIREWKRWTHVTDLYMYYNVYPEIMKYLWRYTNCKETDPFTEVIKQYALRVNNAHNAVINCIRVKAVNAVPGKAAPAAAPPPPPPPPPPVRPPPPPPPAPAPSAPPAPPPVAVPGKDKRVEYPAGTGFRAAMALRRGGRTRKTKRRARKTRRHK</sequence>
<feature type="region of interest" description="Disordered" evidence="1">
    <location>
        <begin position="128"/>
        <end position="209"/>
    </location>
</feature>
<accession>A0A6C0ERU2</accession>
<organism evidence="2">
    <name type="scientific">viral metagenome</name>
    <dbReference type="NCBI Taxonomy" id="1070528"/>
    <lineage>
        <taxon>unclassified sequences</taxon>
        <taxon>metagenomes</taxon>
        <taxon>organismal metagenomes</taxon>
    </lineage>
</organism>
<dbReference type="AlphaFoldDB" id="A0A6C0ERU2"/>
<feature type="compositionally biased region" description="Basic residues" evidence="1">
    <location>
        <begin position="191"/>
        <end position="209"/>
    </location>
</feature>
<evidence type="ECO:0000313" key="2">
    <source>
        <dbReference type="EMBL" id="QHT30005.1"/>
    </source>
</evidence>
<feature type="compositionally biased region" description="Pro residues" evidence="1">
    <location>
        <begin position="133"/>
        <end position="167"/>
    </location>
</feature>
<protein>
    <submittedName>
        <fullName evidence="2">Uncharacterized protein</fullName>
    </submittedName>
</protein>
<dbReference type="EMBL" id="MN738888">
    <property type="protein sequence ID" value="QHT30005.1"/>
    <property type="molecule type" value="Genomic_DNA"/>
</dbReference>
<proteinExistence type="predicted"/>
<name>A0A6C0ERU2_9ZZZZ</name>